<keyword evidence="7" id="KW-0723">Serine/threonine-protein kinase</keyword>
<feature type="region of interest" description="Disordered" evidence="5">
    <location>
        <begin position="190"/>
        <end position="236"/>
    </location>
</feature>
<evidence type="ECO:0000313" key="8">
    <source>
        <dbReference type="Proteomes" id="UP001597119"/>
    </source>
</evidence>
<dbReference type="InterPro" id="IPR011009">
    <property type="entry name" value="Kinase-like_dom_sf"/>
</dbReference>
<feature type="domain" description="Protein kinase" evidence="6">
    <location>
        <begin position="258"/>
        <end position="517"/>
    </location>
</feature>
<feature type="compositionally biased region" description="Acidic residues" evidence="5">
    <location>
        <begin position="207"/>
        <end position="217"/>
    </location>
</feature>
<name>A0ABD6C859_9EURY</name>
<dbReference type="SUPFAM" id="SSF56112">
    <property type="entry name" value="Protein kinase-like (PK-like)"/>
    <property type="match status" value="1"/>
</dbReference>
<keyword evidence="2" id="KW-0547">Nucleotide-binding</keyword>
<accession>A0ABD6C859</accession>
<dbReference type="EMBL" id="JBHUDJ010000001">
    <property type="protein sequence ID" value="MFD1586057.1"/>
    <property type="molecule type" value="Genomic_DNA"/>
</dbReference>
<protein>
    <submittedName>
        <fullName evidence="7">Serine/threonine protein kinase</fullName>
    </submittedName>
</protein>
<dbReference type="Gene3D" id="1.10.510.10">
    <property type="entry name" value="Transferase(Phosphotransferase) domain 1"/>
    <property type="match status" value="1"/>
</dbReference>
<evidence type="ECO:0000313" key="7">
    <source>
        <dbReference type="EMBL" id="MFD1586057.1"/>
    </source>
</evidence>
<evidence type="ECO:0000256" key="1">
    <source>
        <dbReference type="ARBA" id="ARBA00022679"/>
    </source>
</evidence>
<comment type="caution">
    <text evidence="7">The sequence shown here is derived from an EMBL/GenBank/DDBJ whole genome shotgun (WGS) entry which is preliminary data.</text>
</comment>
<dbReference type="AlphaFoldDB" id="A0ABD6C859"/>
<keyword evidence="4" id="KW-0067">ATP-binding</keyword>
<dbReference type="RefSeq" id="WP_247376613.1">
    <property type="nucleotide sequence ID" value="NZ_JALLGV010000003.1"/>
</dbReference>
<dbReference type="InterPro" id="IPR016024">
    <property type="entry name" value="ARM-type_fold"/>
</dbReference>
<evidence type="ECO:0000256" key="2">
    <source>
        <dbReference type="ARBA" id="ARBA00022741"/>
    </source>
</evidence>
<gene>
    <name evidence="7" type="ORF">ACFR9U_03615</name>
</gene>
<dbReference type="GO" id="GO:0005524">
    <property type="term" value="F:ATP binding"/>
    <property type="evidence" value="ECO:0007669"/>
    <property type="project" value="UniProtKB-KW"/>
</dbReference>
<keyword evidence="1" id="KW-0808">Transferase</keyword>
<dbReference type="GO" id="GO:0004674">
    <property type="term" value="F:protein serine/threonine kinase activity"/>
    <property type="evidence" value="ECO:0007669"/>
    <property type="project" value="UniProtKB-KW"/>
</dbReference>
<evidence type="ECO:0000256" key="5">
    <source>
        <dbReference type="SAM" id="MobiDB-lite"/>
    </source>
</evidence>
<keyword evidence="3 7" id="KW-0418">Kinase</keyword>
<sequence>MGTNARSPDDESSRPWTDPRSVLRTLLSTPDEQPDLADADLRRSLVAGLADEDPTIRFSSTWAIRLLARDQPNALPGLVGYLVANRDASDDVRNVLVVLLDRYPDLVRPVLTERDVDPDALSADHDGALALPAGDDDNDDAVVFREDHDGKTIIPTYGSSADFLTTALDGNRQLVETPGEVPTVIERAMDDASTTGGGDPDRRDADQESEDQTDDAAPDPTDRAAPWSATQQKRADIEHIEGSDLFETIRSQCRFDDLEVVLPRDGRRYADTVRARARTGSEESGIALRLLDRPDSDADDGDYAATVGEQLARWQGASAIEGVVTVHDWAADPRPWLATEPVEEPISEWTPPSVAARLRCGLHLAESVADCHRQGVVHAGIDPGNVVRSGDALTVAWRPKLDNVGLLFALREYFDLGEYLDLRYAAPEYFDARYGSIDHSTDVYQLGTVLYRLFTDRAPFEGGESEVHEQVLTAEPPAPTEVNPALPDAVDDVIWKATAKRKLVRYETATQLRADLKRSCEEAGVDIDI</sequence>
<keyword evidence="8" id="KW-1185">Reference proteome</keyword>
<reference evidence="7 8" key="1">
    <citation type="journal article" date="2019" name="Int. J. Syst. Evol. Microbiol.">
        <title>The Global Catalogue of Microorganisms (GCM) 10K type strain sequencing project: providing services to taxonomists for standard genome sequencing and annotation.</title>
        <authorList>
            <consortium name="The Broad Institute Genomics Platform"/>
            <consortium name="The Broad Institute Genome Sequencing Center for Infectious Disease"/>
            <person name="Wu L."/>
            <person name="Ma J."/>
        </authorList>
    </citation>
    <scope>NUCLEOTIDE SEQUENCE [LARGE SCALE GENOMIC DNA]</scope>
    <source>
        <strain evidence="7 8">CGMCC 1.12125</strain>
    </source>
</reference>
<dbReference type="InterPro" id="IPR000719">
    <property type="entry name" value="Prot_kinase_dom"/>
</dbReference>
<dbReference type="SUPFAM" id="SSF48371">
    <property type="entry name" value="ARM repeat"/>
    <property type="match status" value="1"/>
</dbReference>
<dbReference type="PROSITE" id="PS50011">
    <property type="entry name" value="PROTEIN_KINASE_DOM"/>
    <property type="match status" value="1"/>
</dbReference>
<dbReference type="Proteomes" id="UP001597119">
    <property type="component" value="Unassembled WGS sequence"/>
</dbReference>
<proteinExistence type="predicted"/>
<evidence type="ECO:0000259" key="6">
    <source>
        <dbReference type="PROSITE" id="PS50011"/>
    </source>
</evidence>
<organism evidence="7 8">
    <name type="scientific">Halorientalis brevis</name>
    <dbReference type="NCBI Taxonomy" id="1126241"/>
    <lineage>
        <taxon>Archaea</taxon>
        <taxon>Methanobacteriati</taxon>
        <taxon>Methanobacteriota</taxon>
        <taxon>Stenosarchaea group</taxon>
        <taxon>Halobacteria</taxon>
        <taxon>Halobacteriales</taxon>
        <taxon>Haloarculaceae</taxon>
        <taxon>Halorientalis</taxon>
    </lineage>
</organism>
<evidence type="ECO:0000256" key="4">
    <source>
        <dbReference type="ARBA" id="ARBA00022840"/>
    </source>
</evidence>
<dbReference type="PANTHER" id="PTHR43289">
    <property type="entry name" value="MITOGEN-ACTIVATED PROTEIN KINASE KINASE KINASE 20-RELATED"/>
    <property type="match status" value="1"/>
</dbReference>
<evidence type="ECO:0000256" key="3">
    <source>
        <dbReference type="ARBA" id="ARBA00022777"/>
    </source>
</evidence>
<dbReference type="PANTHER" id="PTHR43289:SF6">
    <property type="entry name" value="SERINE_THREONINE-PROTEIN KINASE NEKL-3"/>
    <property type="match status" value="1"/>
</dbReference>